<evidence type="ECO:0000313" key="2">
    <source>
        <dbReference type="Proteomes" id="UP000199478"/>
    </source>
</evidence>
<dbReference type="EMBL" id="FOYP01000001">
    <property type="protein sequence ID" value="SFR36602.1"/>
    <property type="molecule type" value="Genomic_DNA"/>
</dbReference>
<organism evidence="1 2">
    <name type="scientific">Yoonia tamlensis</name>
    <dbReference type="NCBI Taxonomy" id="390270"/>
    <lineage>
        <taxon>Bacteria</taxon>
        <taxon>Pseudomonadati</taxon>
        <taxon>Pseudomonadota</taxon>
        <taxon>Alphaproteobacteria</taxon>
        <taxon>Rhodobacterales</taxon>
        <taxon>Paracoccaceae</taxon>
        <taxon>Yoonia</taxon>
    </lineage>
</organism>
<sequence>MTADELLIHIGHRYTDAVLLQDTLIASRKVLSDSDIYFPKFASENREKFMLGYETKMVAPSDTSAPQSLPKPDHWDRIASRLNALPCQTVVVSNRHYFKQLTPQTVAHFDAMTSFIAGNKKIVAYLRAPDAYFVQLLQHRLSHNRDMIAPSRTRIKERIAPLSQGWSGAISLAVFSETVLTQNSIVDDFFAHHLPRFDKQRLLRPRSSARHPLSAEAIALLVDRQHGRLDDTIDPDVLVRQIIHLDARLAGATPVVLHPHAARSLRNWAAPDLAWLHQQYGIVFPEHGYLDVDGDDVDLSVIHFTDAAQICAYDRDRKDALYEKARARARMPRLAQRLLTIW</sequence>
<dbReference type="RefSeq" id="WP_090197159.1">
    <property type="nucleotide sequence ID" value="NZ_FOYP01000001.1"/>
</dbReference>
<gene>
    <name evidence="1" type="ORF">SAMN04488005_0995</name>
</gene>
<dbReference type="AlphaFoldDB" id="A0A1I6G351"/>
<reference evidence="2" key="1">
    <citation type="submission" date="2016-10" db="EMBL/GenBank/DDBJ databases">
        <authorList>
            <person name="Varghese N."/>
            <person name="Submissions S."/>
        </authorList>
    </citation>
    <scope>NUCLEOTIDE SEQUENCE [LARGE SCALE GENOMIC DNA]</scope>
    <source>
        <strain evidence="2">DSM 26879</strain>
    </source>
</reference>
<dbReference type="STRING" id="390270.SAMN04488005_0995"/>
<accession>A0A1I6G351</accession>
<evidence type="ECO:0000313" key="1">
    <source>
        <dbReference type="EMBL" id="SFR36602.1"/>
    </source>
</evidence>
<protein>
    <submittedName>
        <fullName evidence="1">Uncharacterized protein</fullName>
    </submittedName>
</protein>
<dbReference type="Proteomes" id="UP000199478">
    <property type="component" value="Unassembled WGS sequence"/>
</dbReference>
<dbReference type="OrthoDB" id="7596739at2"/>
<name>A0A1I6G351_9RHOB</name>
<proteinExistence type="predicted"/>
<keyword evidence="2" id="KW-1185">Reference proteome</keyword>